<dbReference type="PATRIC" id="fig|45634.12.peg.989"/>
<dbReference type="RefSeq" id="WP_061422644.1">
    <property type="nucleotide sequence ID" value="NZ_KQ969062.1"/>
</dbReference>
<proteinExistence type="predicted"/>
<dbReference type="AlphaFoldDB" id="A0A139N1X3"/>
<organism evidence="1 2">
    <name type="scientific">Streptococcus cristatus</name>
    <dbReference type="NCBI Taxonomy" id="45634"/>
    <lineage>
        <taxon>Bacteria</taxon>
        <taxon>Bacillati</taxon>
        <taxon>Bacillota</taxon>
        <taxon>Bacilli</taxon>
        <taxon>Lactobacillales</taxon>
        <taxon>Streptococcaceae</taxon>
        <taxon>Streptococcus</taxon>
    </lineage>
</organism>
<sequence length="682" mass="74425">MARSNFSGAWGHNLQLEIVSGWNKANEAGNFSVVNVQVKLIANGYAAIFGSYPRTLSLNIGGIQDNVQVDVGISQGQTKPLFAKDYQVPHNSDGTKSITMTASLGINISNYGSASASEGLTLANIPRGSSGGAVDAVIGQPVLLTINRQNNNFRHSIWVQYGNYNKKIAGDNVETSFSWIPEMSLCEQTPNATSGFGTITYITYNNGAEVGRDIQRLELTVPDNVKPTLSSLSVTDTNTTVAQLLKPNHFIRVLSSIRVNLGQSAGAYGSTIVSYHAEIVGKPHSVDKNGGTLGNMDFAGQATIRATVTDSRGRVSAPKDLTITVLDYHLPQISFDVRRVGANADQLQVTRNAQIAPLTIDGVQKNIMKLRFKVAPFATDKFTEDTGPARGDFTTISSLVNSAANLGNKYPADKSYIVIGTVEDRFTSSSYRFEVPTRAVVMSMDQNGVGVMKVRERGALDVGGDIYANNKVIQQHQITMHNGTAINATSDWNNYQMTGFYMGHKLKNAPSKYGMHGWVYVRITRHNEKYILQEAVDFNGIISAYRVMLNSVWKPWQTVATTADLEPLKQPPIIKKDTAMPHGMHATLVRSGNLVTVSLNRRISTIPKYENALMKETIPLGYRPMQDVSMVVTANANTNVWGTAILHYNKAGEIRLTNGVTQTSVWLGTVSYVTDDPYPITE</sequence>
<dbReference type="Proteomes" id="UP000070377">
    <property type="component" value="Unassembled WGS sequence"/>
</dbReference>
<dbReference type="Pfam" id="PF05895">
    <property type="entry name" value="DUF859"/>
    <property type="match status" value="1"/>
</dbReference>
<accession>A0A139N1X3</accession>
<reference evidence="1 2" key="1">
    <citation type="submission" date="2016-01" db="EMBL/GenBank/DDBJ databases">
        <title>Highly variable Streptococcus oralis are common among viridans streptococci isolated from primates.</title>
        <authorList>
            <person name="Denapaite D."/>
            <person name="Rieger M."/>
            <person name="Koendgen S."/>
            <person name="Brueckner R."/>
            <person name="Ochigava I."/>
            <person name="Kappeler P."/>
            <person name="Maetz-Rensing K."/>
            <person name="Leendertz F."/>
            <person name="Hakenbeck R."/>
        </authorList>
    </citation>
    <scope>NUCLEOTIDE SEQUENCE [LARGE SCALE GENOMIC DNA]</scope>
    <source>
        <strain evidence="1 2">DD08</strain>
    </source>
</reference>
<comment type="caution">
    <text evidence="1">The sequence shown here is derived from an EMBL/GenBank/DDBJ whole genome shotgun (WGS) entry which is preliminary data.</text>
</comment>
<evidence type="ECO:0000313" key="1">
    <source>
        <dbReference type="EMBL" id="KXT70010.1"/>
    </source>
</evidence>
<name>A0A139N1X3_STRCR</name>
<dbReference type="InterPro" id="IPR008577">
    <property type="entry name" value="DUF859"/>
</dbReference>
<protein>
    <submittedName>
        <fullName evidence="1">Phage capsid and scaffold</fullName>
    </submittedName>
</protein>
<evidence type="ECO:0000313" key="2">
    <source>
        <dbReference type="Proteomes" id="UP000070377"/>
    </source>
</evidence>
<dbReference type="STRING" id="45634.SCRDD08_00949"/>
<dbReference type="CDD" id="cd19958">
    <property type="entry name" value="pyocin_knob"/>
    <property type="match status" value="1"/>
</dbReference>
<gene>
    <name evidence="1" type="ORF">SCRDD08_00949</name>
</gene>
<dbReference type="EMBL" id="LQRD01000033">
    <property type="protein sequence ID" value="KXT70010.1"/>
    <property type="molecule type" value="Genomic_DNA"/>
</dbReference>